<keyword evidence="3" id="KW-1133">Transmembrane helix</keyword>
<evidence type="ECO:0000313" key="4">
    <source>
        <dbReference type="EMBL" id="KAA3458161.1"/>
    </source>
</evidence>
<evidence type="ECO:0000313" key="5">
    <source>
        <dbReference type="Proteomes" id="UP000325315"/>
    </source>
</evidence>
<evidence type="ECO:0000256" key="2">
    <source>
        <dbReference type="ARBA" id="ARBA00022448"/>
    </source>
</evidence>
<dbReference type="GO" id="GO:0015144">
    <property type="term" value="F:carbohydrate transmembrane transporter activity"/>
    <property type="evidence" value="ECO:0007669"/>
    <property type="project" value="InterPro"/>
</dbReference>
<evidence type="ECO:0000256" key="3">
    <source>
        <dbReference type="SAM" id="Phobius"/>
    </source>
</evidence>
<dbReference type="PANTHER" id="PTHR23500:SF579">
    <property type="entry name" value="HEXOSE CARRIER PROTEIN HEX6-LIKE"/>
    <property type="match status" value="1"/>
</dbReference>
<organism evidence="4 5">
    <name type="scientific">Gossypium australe</name>
    <dbReference type="NCBI Taxonomy" id="47621"/>
    <lineage>
        <taxon>Eukaryota</taxon>
        <taxon>Viridiplantae</taxon>
        <taxon>Streptophyta</taxon>
        <taxon>Embryophyta</taxon>
        <taxon>Tracheophyta</taxon>
        <taxon>Spermatophyta</taxon>
        <taxon>Magnoliopsida</taxon>
        <taxon>eudicotyledons</taxon>
        <taxon>Gunneridae</taxon>
        <taxon>Pentapetalae</taxon>
        <taxon>rosids</taxon>
        <taxon>malvids</taxon>
        <taxon>Malvales</taxon>
        <taxon>Malvaceae</taxon>
        <taxon>Malvoideae</taxon>
        <taxon>Gossypium</taxon>
    </lineage>
</organism>
<dbReference type="EMBL" id="SMMG02000010">
    <property type="protein sequence ID" value="KAA3458161.1"/>
    <property type="molecule type" value="Genomic_DNA"/>
</dbReference>
<keyword evidence="3" id="KW-0472">Membrane</keyword>
<sequence>MFATQITIGESWRIKQRVCLFSIRFNLYICSWFCMVMGTIRMLCFAVSSPRFFFFGGWVVGMAMTAFVYFLLPETTNVLIEQMEKVRRDHWFWETIVGEKIKKSKKTVQSGLNY</sequence>
<dbReference type="Gene3D" id="1.20.1250.20">
    <property type="entry name" value="MFS general substrate transporter like domains"/>
    <property type="match status" value="1"/>
</dbReference>
<dbReference type="OrthoDB" id="5296287at2759"/>
<evidence type="ECO:0000256" key="1">
    <source>
        <dbReference type="ARBA" id="ARBA00010992"/>
    </source>
</evidence>
<protein>
    <submittedName>
        <fullName evidence="4">Hexose carrier protein HEX6-like</fullName>
    </submittedName>
</protein>
<dbReference type="PANTHER" id="PTHR23500">
    <property type="entry name" value="SOLUTE CARRIER FAMILY 2, FACILITATED GLUCOSE TRANSPORTER"/>
    <property type="match status" value="1"/>
</dbReference>
<comment type="caution">
    <text evidence="4">The sequence shown here is derived from an EMBL/GenBank/DDBJ whole genome shotgun (WGS) entry which is preliminary data.</text>
</comment>
<accession>A0A5B6UJK0</accession>
<keyword evidence="3" id="KW-0812">Transmembrane</keyword>
<gene>
    <name evidence="4" type="ORF">EPI10_012807</name>
</gene>
<feature type="transmembrane region" description="Helical" evidence="3">
    <location>
        <begin position="21"/>
        <end position="40"/>
    </location>
</feature>
<comment type="similarity">
    <text evidence="1">Belongs to the major facilitator superfamily. Sugar transporter (TC 2.A.1.1) family.</text>
</comment>
<keyword evidence="5" id="KW-1185">Reference proteome</keyword>
<dbReference type="InterPro" id="IPR036259">
    <property type="entry name" value="MFS_trans_sf"/>
</dbReference>
<dbReference type="InterPro" id="IPR045262">
    <property type="entry name" value="STP/PLT_plant"/>
</dbReference>
<dbReference type="AlphaFoldDB" id="A0A5B6UJK0"/>
<dbReference type="Proteomes" id="UP000325315">
    <property type="component" value="Unassembled WGS sequence"/>
</dbReference>
<proteinExistence type="inferred from homology"/>
<keyword evidence="2" id="KW-0813">Transport</keyword>
<feature type="transmembrane region" description="Helical" evidence="3">
    <location>
        <begin position="52"/>
        <end position="72"/>
    </location>
</feature>
<name>A0A5B6UJK0_9ROSI</name>
<reference evidence="5" key="1">
    <citation type="journal article" date="2019" name="Plant Biotechnol. J.">
        <title>Genome sequencing of the Australian wild diploid species Gossypium australe highlights disease resistance and delayed gland morphogenesis.</title>
        <authorList>
            <person name="Cai Y."/>
            <person name="Cai X."/>
            <person name="Wang Q."/>
            <person name="Wang P."/>
            <person name="Zhang Y."/>
            <person name="Cai C."/>
            <person name="Xu Y."/>
            <person name="Wang K."/>
            <person name="Zhou Z."/>
            <person name="Wang C."/>
            <person name="Geng S."/>
            <person name="Li B."/>
            <person name="Dong Q."/>
            <person name="Hou Y."/>
            <person name="Wang H."/>
            <person name="Ai P."/>
            <person name="Liu Z."/>
            <person name="Yi F."/>
            <person name="Sun M."/>
            <person name="An G."/>
            <person name="Cheng J."/>
            <person name="Zhang Y."/>
            <person name="Shi Q."/>
            <person name="Xie Y."/>
            <person name="Shi X."/>
            <person name="Chang Y."/>
            <person name="Huang F."/>
            <person name="Chen Y."/>
            <person name="Hong S."/>
            <person name="Mi L."/>
            <person name="Sun Q."/>
            <person name="Zhang L."/>
            <person name="Zhou B."/>
            <person name="Peng R."/>
            <person name="Zhang X."/>
            <person name="Liu F."/>
        </authorList>
    </citation>
    <scope>NUCLEOTIDE SEQUENCE [LARGE SCALE GENOMIC DNA]</scope>
    <source>
        <strain evidence="5">cv. PA1801</strain>
    </source>
</reference>